<evidence type="ECO:0000313" key="2">
    <source>
        <dbReference type="EMBL" id="SFJ37956.1"/>
    </source>
</evidence>
<dbReference type="EMBL" id="FOQG01000028">
    <property type="protein sequence ID" value="SFJ37956.1"/>
    <property type="molecule type" value="Genomic_DNA"/>
</dbReference>
<dbReference type="AlphaFoldDB" id="A0A1I3QXV0"/>
<accession>A0A1I3QXV0</accession>
<proteinExistence type="predicted"/>
<gene>
    <name evidence="2" type="ORF">SAMN05216561_1288</name>
</gene>
<organism evidence="2 3">
    <name type="scientific">Nocardioides psychrotolerans</name>
    <dbReference type="NCBI Taxonomy" id="1005945"/>
    <lineage>
        <taxon>Bacteria</taxon>
        <taxon>Bacillati</taxon>
        <taxon>Actinomycetota</taxon>
        <taxon>Actinomycetes</taxon>
        <taxon>Propionibacteriales</taxon>
        <taxon>Nocardioidaceae</taxon>
        <taxon>Nocardioides</taxon>
    </lineage>
</organism>
<dbReference type="OrthoDB" id="4715924at2"/>
<dbReference type="STRING" id="1005945.SAMN05216561_1288"/>
<keyword evidence="3" id="KW-1185">Reference proteome</keyword>
<sequence length="232" mass="23872">MSLVLLGLWLAAIGVGDLLRASHDVVTLRRLGACLGAAVAVLFLGLVLLAPGFARGLVLLVLLGAFVAAWLAASTWALDPRRSGRERDLARAGAFTALAIGALTATLGVQLIDSPLVWPDVVDRTITSRWPASDLVVALGVVAAQLVTANIVVRLLLDAVGVPATTNEKQLKGGRVLGPMERIFIVGLGSLGELTAAAIVVAAKGLLRFPSCSAPSSRACRSTGRATSPNTS</sequence>
<dbReference type="RefSeq" id="WP_091117401.1">
    <property type="nucleotide sequence ID" value="NZ_BKAF01000040.1"/>
</dbReference>
<evidence type="ECO:0000256" key="1">
    <source>
        <dbReference type="SAM" id="Phobius"/>
    </source>
</evidence>
<feature type="transmembrane region" description="Helical" evidence="1">
    <location>
        <begin position="57"/>
        <end position="78"/>
    </location>
</feature>
<reference evidence="2 3" key="1">
    <citation type="submission" date="2016-10" db="EMBL/GenBank/DDBJ databases">
        <authorList>
            <person name="de Groot N.N."/>
        </authorList>
    </citation>
    <scope>NUCLEOTIDE SEQUENCE [LARGE SCALE GENOMIC DNA]</scope>
    <source>
        <strain evidence="2 3">CGMCC 1.11156</strain>
    </source>
</reference>
<evidence type="ECO:0000313" key="3">
    <source>
        <dbReference type="Proteomes" id="UP000198649"/>
    </source>
</evidence>
<keyword evidence="1" id="KW-0472">Membrane</keyword>
<feature type="transmembrane region" description="Helical" evidence="1">
    <location>
        <begin position="30"/>
        <end position="50"/>
    </location>
</feature>
<dbReference type="Proteomes" id="UP000198649">
    <property type="component" value="Unassembled WGS sequence"/>
</dbReference>
<feature type="transmembrane region" description="Helical" evidence="1">
    <location>
        <begin position="90"/>
        <end position="112"/>
    </location>
</feature>
<name>A0A1I3QXV0_9ACTN</name>
<protein>
    <submittedName>
        <fullName evidence="2">Uncharacterized protein</fullName>
    </submittedName>
</protein>
<feature type="transmembrane region" description="Helical" evidence="1">
    <location>
        <begin position="133"/>
        <end position="157"/>
    </location>
</feature>
<keyword evidence="1" id="KW-0812">Transmembrane</keyword>
<keyword evidence="1" id="KW-1133">Transmembrane helix</keyword>